<evidence type="ECO:0000259" key="2">
    <source>
        <dbReference type="Pfam" id="PF09130"/>
    </source>
</evidence>
<sequence length="292" mass="30764">MNIAILGCGEVGLLYARAFSAAGHRILCCDPNPRPAATAFCAEFGLPLFESVGPWLQEAEAVMSCVFGSLSLSLAEAALPHMRTSALFADMTTCDPDDIRLAARAAAERGPDYADIAIMGAIALSGLKTSLLAAGTGSAMAATIFASIDAPIKVIDGVAGDAAAIKILRSIFTKGVEALAVECLLAAQENGVMDRLFDALGDIDANPLRETLEAFVRTHAVHAPRRLKEVEEAERQLHKVGLPSDVLPGVRARFQRTCDAMTRGPIGIPNPTANEALAWLRADIARDASQDL</sequence>
<dbReference type="Gene3D" id="1.10.1040.10">
    <property type="entry name" value="N-(1-d-carboxylethyl)-l-norvaline Dehydrogenase, domain 2"/>
    <property type="match status" value="1"/>
</dbReference>
<feature type="domain" description="6-phosphogluconate dehydrogenase NADP-binding" evidence="1">
    <location>
        <begin position="2"/>
        <end position="141"/>
    </location>
</feature>
<proteinExistence type="predicted"/>
<dbReference type="AlphaFoldDB" id="A0A963YXH0"/>
<dbReference type="InterPro" id="IPR006115">
    <property type="entry name" value="6PGDH_NADP-bd"/>
</dbReference>
<dbReference type="Proteomes" id="UP000721844">
    <property type="component" value="Unassembled WGS sequence"/>
</dbReference>
<dbReference type="InterPro" id="IPR013328">
    <property type="entry name" value="6PGD_dom2"/>
</dbReference>
<evidence type="ECO:0000313" key="4">
    <source>
        <dbReference type="Proteomes" id="UP000721844"/>
    </source>
</evidence>
<feature type="domain" description="Phosphogluconate dehydrogenase NAD-binding putative C-terminal" evidence="2">
    <location>
        <begin position="187"/>
        <end position="256"/>
    </location>
</feature>
<keyword evidence="4" id="KW-1185">Reference proteome</keyword>
<evidence type="ECO:0000259" key="1">
    <source>
        <dbReference type="Pfam" id="PF03446"/>
    </source>
</evidence>
<reference evidence="3 4" key="1">
    <citation type="journal article" date="2021" name="Microorganisms">
        <title>Acidisoma silvae sp. nov. and Acidisomacellulosilytica sp. nov., Two Acidophilic Bacteria Isolated from Decaying Wood, Hydrolyzing Cellulose and Producing Poly-3-hydroxybutyrate.</title>
        <authorList>
            <person name="Mieszkin S."/>
            <person name="Pouder E."/>
            <person name="Uroz S."/>
            <person name="Simon-Colin C."/>
            <person name="Alain K."/>
        </authorList>
    </citation>
    <scope>NUCLEOTIDE SEQUENCE [LARGE SCALE GENOMIC DNA]</scope>
    <source>
        <strain evidence="3 4">HW T5.17</strain>
    </source>
</reference>
<gene>
    <name evidence="3" type="ORF">ACELLULO517_01385</name>
</gene>
<dbReference type="GO" id="GO:0050661">
    <property type="term" value="F:NADP binding"/>
    <property type="evidence" value="ECO:0007669"/>
    <property type="project" value="InterPro"/>
</dbReference>
<dbReference type="Pfam" id="PF03446">
    <property type="entry name" value="NAD_binding_2"/>
    <property type="match status" value="1"/>
</dbReference>
<dbReference type="RefSeq" id="WP_227305073.1">
    <property type="nucleotide sequence ID" value="NZ_JAESVA010000001.1"/>
</dbReference>
<name>A0A963YXH0_9PROT</name>
<dbReference type="SUPFAM" id="SSF48179">
    <property type="entry name" value="6-phosphogluconate dehydrogenase C-terminal domain-like"/>
    <property type="match status" value="1"/>
</dbReference>
<evidence type="ECO:0000313" key="3">
    <source>
        <dbReference type="EMBL" id="MCB8878869.1"/>
    </source>
</evidence>
<dbReference type="SUPFAM" id="SSF51735">
    <property type="entry name" value="NAD(P)-binding Rossmann-fold domains"/>
    <property type="match status" value="1"/>
</dbReference>
<dbReference type="Gene3D" id="3.40.50.720">
    <property type="entry name" value="NAD(P)-binding Rossmann-like Domain"/>
    <property type="match status" value="1"/>
</dbReference>
<dbReference type="EMBL" id="JAESVA010000001">
    <property type="protein sequence ID" value="MCB8878869.1"/>
    <property type="molecule type" value="Genomic_DNA"/>
</dbReference>
<accession>A0A963YXH0</accession>
<protein>
    <submittedName>
        <fullName evidence="3">NAD(P)-dependent oxidoreductase</fullName>
    </submittedName>
</protein>
<dbReference type="InterPro" id="IPR008927">
    <property type="entry name" value="6-PGluconate_DH-like_C_sf"/>
</dbReference>
<dbReference type="InterPro" id="IPR015814">
    <property type="entry name" value="Pgluconate_DH_NAD-bd_C"/>
</dbReference>
<dbReference type="Pfam" id="PF09130">
    <property type="entry name" value="DUF1932"/>
    <property type="match status" value="1"/>
</dbReference>
<comment type="caution">
    <text evidence="3">The sequence shown here is derived from an EMBL/GenBank/DDBJ whole genome shotgun (WGS) entry which is preliminary data.</text>
</comment>
<organism evidence="3 4">
    <name type="scientific">Acidisoma cellulosilyticum</name>
    <dbReference type="NCBI Taxonomy" id="2802395"/>
    <lineage>
        <taxon>Bacteria</taxon>
        <taxon>Pseudomonadati</taxon>
        <taxon>Pseudomonadota</taxon>
        <taxon>Alphaproteobacteria</taxon>
        <taxon>Acetobacterales</taxon>
        <taxon>Acidocellaceae</taxon>
        <taxon>Acidisoma</taxon>
    </lineage>
</organism>
<dbReference type="InterPro" id="IPR036291">
    <property type="entry name" value="NAD(P)-bd_dom_sf"/>
</dbReference>